<dbReference type="InterPro" id="IPR029063">
    <property type="entry name" value="SAM-dependent_MTases_sf"/>
</dbReference>
<name>A0A6M8HTL3_9PROT</name>
<dbReference type="InterPro" id="IPR016980">
    <property type="entry name" value="S-AdoMet-dep_MeTrfase_Alr7345"/>
</dbReference>
<feature type="signal peptide" evidence="1">
    <location>
        <begin position="1"/>
        <end position="18"/>
    </location>
</feature>
<dbReference type="EMBL" id="CP053708">
    <property type="protein sequence ID" value="QKE91708.1"/>
    <property type="molecule type" value="Genomic_DNA"/>
</dbReference>
<evidence type="ECO:0000313" key="2">
    <source>
        <dbReference type="EMBL" id="QKE91708.1"/>
    </source>
</evidence>
<keyword evidence="3" id="KW-1185">Reference proteome</keyword>
<dbReference type="RefSeq" id="WP_171835355.1">
    <property type="nucleotide sequence ID" value="NZ_CP053708.1"/>
</dbReference>
<proteinExistence type="predicted"/>
<evidence type="ECO:0000313" key="3">
    <source>
        <dbReference type="Proteomes" id="UP000500767"/>
    </source>
</evidence>
<organism evidence="2 3">
    <name type="scientific">Lichenicola cladoniae</name>
    <dbReference type="NCBI Taxonomy" id="1484109"/>
    <lineage>
        <taxon>Bacteria</taxon>
        <taxon>Pseudomonadati</taxon>
        <taxon>Pseudomonadota</taxon>
        <taxon>Alphaproteobacteria</taxon>
        <taxon>Acetobacterales</taxon>
        <taxon>Acetobacteraceae</taxon>
        <taxon>Lichenicola</taxon>
    </lineage>
</organism>
<sequence>MMTCSILAGMLATTSAVADDALRSAIAAPNRNPASIARDGARHPYDVLSFLGVKPDSSVAEIFPLTGYWTEILAPYLHDKGRYVAVLGDPAGNDNERYYATFPPALQAKFAAAPSRYGNMRTAALGVHHLNFLPPNSVGMVLTFRNLHTWMGDSDVKPVLAAFYRALKPGGILGIDDHRARPDRKQDPQALDGYVREDYAIALIEKAGFKLVAESEIEQNPRDTTHWPQGVWTLPPTYRLGNVDHAKYQAIGEADNFLLKFRKVP</sequence>
<dbReference type="KEGG" id="lck:HN018_18215"/>
<dbReference type="AlphaFoldDB" id="A0A6M8HTL3"/>
<dbReference type="Proteomes" id="UP000500767">
    <property type="component" value="Chromosome"/>
</dbReference>
<protein>
    <submittedName>
        <fullName evidence="2">Class I SAM-dependent methyltransferase</fullName>
    </submittedName>
</protein>
<reference evidence="2 3" key="1">
    <citation type="journal article" date="2014" name="World J. Microbiol. Biotechnol.">
        <title>Biodiversity and physiological characteristics of Antarctic and Arctic lichens-associated bacteria.</title>
        <authorList>
            <person name="Lee Y.M."/>
            <person name="Kim E.H."/>
            <person name="Lee H.K."/>
            <person name="Hong S.G."/>
        </authorList>
    </citation>
    <scope>NUCLEOTIDE SEQUENCE [LARGE SCALE GENOMIC DNA]</scope>
    <source>
        <strain evidence="2 3">PAMC 26569</strain>
    </source>
</reference>
<dbReference type="SUPFAM" id="SSF53335">
    <property type="entry name" value="S-adenosyl-L-methionine-dependent methyltransferases"/>
    <property type="match status" value="1"/>
</dbReference>
<keyword evidence="2" id="KW-0489">Methyltransferase</keyword>
<feature type="chain" id="PRO_5027081814" evidence="1">
    <location>
        <begin position="19"/>
        <end position="265"/>
    </location>
</feature>
<dbReference type="Gene3D" id="3.40.50.150">
    <property type="entry name" value="Vaccinia Virus protein VP39"/>
    <property type="match status" value="1"/>
</dbReference>
<accession>A0A6M8HTL3</accession>
<keyword evidence="2" id="KW-0808">Transferase</keyword>
<dbReference type="PIRSF" id="PIRSF031679">
    <property type="entry name" value="Mtase_Alr7345_prd"/>
    <property type="match status" value="1"/>
</dbReference>
<keyword evidence="1" id="KW-0732">Signal</keyword>
<dbReference type="GO" id="GO:0008168">
    <property type="term" value="F:methyltransferase activity"/>
    <property type="evidence" value="ECO:0007669"/>
    <property type="project" value="UniProtKB-KW"/>
</dbReference>
<gene>
    <name evidence="2" type="ORF">HN018_18215</name>
</gene>
<evidence type="ECO:0000256" key="1">
    <source>
        <dbReference type="SAM" id="SignalP"/>
    </source>
</evidence>
<dbReference type="GO" id="GO:0032259">
    <property type="term" value="P:methylation"/>
    <property type="evidence" value="ECO:0007669"/>
    <property type="project" value="UniProtKB-KW"/>
</dbReference>